<reference evidence="2" key="1">
    <citation type="submission" date="2021-12" db="EMBL/GenBank/DDBJ databases">
        <authorList>
            <person name="King R."/>
        </authorList>
    </citation>
    <scope>NUCLEOTIDE SEQUENCE</scope>
</reference>
<dbReference type="SUPFAM" id="SSF51735">
    <property type="entry name" value="NAD(P)-binding Rossmann-fold domains"/>
    <property type="match status" value="1"/>
</dbReference>
<dbReference type="Gene3D" id="3.90.180.10">
    <property type="entry name" value="Medium-chain alcohol dehydrogenases, catalytic domain"/>
    <property type="match status" value="1"/>
</dbReference>
<dbReference type="PANTHER" id="PTHR43775">
    <property type="entry name" value="FATTY ACID SYNTHASE"/>
    <property type="match status" value="1"/>
</dbReference>
<dbReference type="SUPFAM" id="SSF53901">
    <property type="entry name" value="Thiolase-like"/>
    <property type="match status" value="2"/>
</dbReference>
<dbReference type="Pfam" id="PF00698">
    <property type="entry name" value="Acyl_transf_1"/>
    <property type="match status" value="1"/>
</dbReference>
<dbReference type="SMART" id="SM00829">
    <property type="entry name" value="PKS_ER"/>
    <property type="match status" value="1"/>
</dbReference>
<dbReference type="InterPro" id="IPR032821">
    <property type="entry name" value="PKS_assoc"/>
</dbReference>
<dbReference type="SMART" id="SM00825">
    <property type="entry name" value="PKS_KS"/>
    <property type="match status" value="1"/>
</dbReference>
<dbReference type="Gene3D" id="3.40.50.720">
    <property type="entry name" value="NAD(P)-binding Rossmann-like Domain"/>
    <property type="match status" value="2"/>
</dbReference>
<dbReference type="Pfam" id="PF02801">
    <property type="entry name" value="Ketoacyl-synt_C"/>
    <property type="match status" value="1"/>
</dbReference>
<dbReference type="EMBL" id="OU963870">
    <property type="protein sequence ID" value="CAH0395944.1"/>
    <property type="molecule type" value="Genomic_DNA"/>
</dbReference>
<dbReference type="Gene3D" id="3.10.129.110">
    <property type="entry name" value="Polyketide synthase dehydratase"/>
    <property type="match status" value="1"/>
</dbReference>
<dbReference type="Gene3D" id="3.40.366.10">
    <property type="entry name" value="Malonyl-Coenzyme A Acyl Carrier Protein, domain 2"/>
    <property type="match status" value="1"/>
</dbReference>
<dbReference type="PROSITE" id="PS52004">
    <property type="entry name" value="KS3_2"/>
    <property type="match status" value="1"/>
</dbReference>
<dbReference type="InterPro" id="IPR049391">
    <property type="entry name" value="FAS_pseudo-KR"/>
</dbReference>
<dbReference type="InterPro" id="IPR001227">
    <property type="entry name" value="Ac_transferase_dom_sf"/>
</dbReference>
<dbReference type="InterPro" id="IPR014030">
    <property type="entry name" value="Ketoacyl_synth_N"/>
</dbReference>
<dbReference type="Pfam" id="PF21149">
    <property type="entry name" value="FAS_pseudo-KR"/>
    <property type="match status" value="1"/>
</dbReference>
<protein>
    <recommendedName>
        <fullName evidence="1">Ketosynthase family 3 (KS3) domain-containing protein</fullName>
    </recommendedName>
</protein>
<evidence type="ECO:0000259" key="1">
    <source>
        <dbReference type="PROSITE" id="PS52004"/>
    </source>
</evidence>
<dbReference type="InterPro" id="IPR014031">
    <property type="entry name" value="Ketoacyl_synth_C"/>
</dbReference>
<dbReference type="GO" id="GO:0016491">
    <property type="term" value="F:oxidoreductase activity"/>
    <property type="evidence" value="ECO:0007669"/>
    <property type="project" value="InterPro"/>
</dbReference>
<dbReference type="GO" id="GO:0004312">
    <property type="term" value="F:fatty acid synthase activity"/>
    <property type="evidence" value="ECO:0007669"/>
    <property type="project" value="TreeGrafter"/>
</dbReference>
<dbReference type="PANTHER" id="PTHR43775:SF23">
    <property type="entry name" value="FATTY ACID SYNTHASE 3"/>
    <property type="match status" value="1"/>
</dbReference>
<dbReference type="SUPFAM" id="SSF50129">
    <property type="entry name" value="GroES-like"/>
    <property type="match status" value="1"/>
</dbReference>
<gene>
    <name evidence="2" type="ORF">BEMITA_LOCUS14065</name>
</gene>
<dbReference type="InterPro" id="IPR042104">
    <property type="entry name" value="PKS_dehydratase_sf"/>
</dbReference>
<dbReference type="Proteomes" id="UP001152759">
    <property type="component" value="Chromosome 9"/>
</dbReference>
<dbReference type="GO" id="GO:0006633">
    <property type="term" value="P:fatty acid biosynthetic process"/>
    <property type="evidence" value="ECO:0007669"/>
    <property type="project" value="TreeGrafter"/>
</dbReference>
<evidence type="ECO:0000313" key="2">
    <source>
        <dbReference type="EMBL" id="CAH0395944.1"/>
    </source>
</evidence>
<keyword evidence="3" id="KW-1185">Reference proteome</keyword>
<dbReference type="Gene3D" id="3.40.47.10">
    <property type="match status" value="1"/>
</dbReference>
<accession>A0A9P0F7Q7</accession>
<name>A0A9P0F7Q7_BEMTA</name>
<sequence>MDPITRQCLETSVEAIIDAGVNPKSLDGTNTAVYANYDFTEMEVMFSEFRRDKVLAGIERCLSANRLSFCLNLHGPSCTLAGGWGTFFHLIEKAKEEIQRGYIEAAVVVCANHIMSKYAMPTWASLGMLAPDGKCRPFDQNAQGYARSDGCVAVFLQKEEDAFRNWATLMGAEDKFFKIGRKNYMAFDTENAKNVLKSIYTKCRVDPSKVGYLEADGCGVQDRDEKEIEVIREVFCKNRSSPLVLGSVKSNVGHLESASAGVSLIKAILALSKSKVPPTINIDSPLPTLTEAPELQVSTDMTPYDGELVGINVISLIGGFAHALIKKNSRLSTSKLDEKLPQLILLSSRTENGIEDVFRRLRTTKATPEFAFLLNNVFRKAMKGHMYRGFTMASPGIPNIPHKTMVMPKKARRSSKWLSTSVPQEEWHKDKAIYCSPEYHLNNMMSPVLFEDVLKRIPSNAVVIEIAPHGLLQAILKREIPDRAHVPLTKRSTTGDGARFLLDAIGQMYLLGLEPDVNSLYPPIQFPVPCDTPSLQPFVTWEHSEAYPPPEALRELVASRKLKPDKVFTLGQVEDMLKQYEKKGTPVLQLSLFLTETWKLLSAINKKSVHELPVIFEDVQIFSEINFSTEGFSNIWVQILPGTGDFAVFQEFIEERPTAFGMETRVKNKNNKDTLLMQGKIVIWEEPKKTSQLEDFLKNNEFHHTLKGDEFSEGFLDGVGKINGFKTKAISDWHMCNNGVVGKVKWNPDWTVYLDTIVKINVLRDIQATGRVVKPVSIQFIHLNPAQLQNLRKGSKVDYFINSVVRHFECDGVTVDLFKTQPIREEVQSLHKIQTERLTFVPYAENSFKDQYEFVRASLQLIVENSGKVDHTNDEPLEIEIFSGNNEKEYSLLLKMFTEVLRSDDNDLKVKLTPANLPKFSESNLKANLHFVSDLKAVTALAPSNDSIISYIFVTIPAKIHMKDVLDAALKSKNHYELVYEQIFGSLRFGLLKTIIPEKELRVFQVTNNLSSTLELLKSEKILEDENVILVIPNSQCTNPGILIRRLLRDLGVSQYRFYLLMDENAPPFSLYNKFYLEQVRRDLAVNVLKNGKWGSYRSRPILRTAHADLAQLPPLVNYASTMLSNDIDIHYIGLNPASSVLRSEEKPDVLDYSGVTSLGRHVIGIAYKNKGFNKKIRLDPIFQWKIPTSVPLHEAAALPSAYLMAHFIMDKILKEPHTKTALILNGQAPIGMVCISLLLNKDWNVYVTVPNEAAKELVAAVYPQLPKANISNHSNEDFYCPVMFGTDGLGPDLIISDVPRKQMLSAWKTINHQGSFINLNEETMLHNAPLPMGSFNRDVGYFTFNLSQLERLPEERKVELHALVNEKLSSGHLVHIPHQSVDVNDLSQLSRYVDVIREHGKKLILDVGKKYRARQPEKLTQEELNKFNVHGEWIANGDSARTFIVLASTINRVPNIIDWLLNRGVKKIILGTLDSRDCSDVVRRINSSTAKHEATLLMMSINPALIAAGIQKLLNQARKMGDISTIFTVSLDDHVDILESIKEATQKLEMNFINIQGETSTFKSDRMITIICEGDVDCTHVLGRAMTDPDKSATYVVSDQTQCEKDDANTDAEELMTHYLPSSLQELETLGESLCLKDLECDSKSSAEFIYTPSLAPVTSLEVEDVFPIFIIPAVCETELRPLTSRLIYPCYVAHVKPNGSSIEQIASDLLESITQIQSRGPVTLVAETWSGGLAMLISKLLADSQREVSLFLLQGVPNKLCSLIPSDQYLRDYLTKILFALIVKEDETIAKRFNGDRTFDKAMEVLPPRFNRTYIMRTFDAILKRINSLKWLTNKDVCLTSNLYLMEMNRFCKLTVEEAEKMSKKPVQLVKFDCQSYKEMLCDPSLALKIAEEAPFAW</sequence>
<dbReference type="InterPro" id="IPR011032">
    <property type="entry name" value="GroES-like_sf"/>
</dbReference>
<dbReference type="InterPro" id="IPR014043">
    <property type="entry name" value="Acyl_transferase_dom"/>
</dbReference>
<dbReference type="InterPro" id="IPR050091">
    <property type="entry name" value="PKS_NRPS_Biosynth_Enz"/>
</dbReference>
<proteinExistence type="predicted"/>
<dbReference type="InterPro" id="IPR020841">
    <property type="entry name" value="PKS_Beta-ketoAc_synthase_dom"/>
</dbReference>
<dbReference type="Pfam" id="PF00109">
    <property type="entry name" value="ketoacyl-synt"/>
    <property type="match status" value="1"/>
</dbReference>
<dbReference type="Gene3D" id="3.30.70.3290">
    <property type="match status" value="2"/>
</dbReference>
<dbReference type="InterPro" id="IPR036291">
    <property type="entry name" value="NAD(P)-bd_dom_sf"/>
</dbReference>
<dbReference type="CDD" id="cd00833">
    <property type="entry name" value="PKS"/>
    <property type="match status" value="1"/>
</dbReference>
<feature type="domain" description="Ketosynthase family 3 (KS3)" evidence="1">
    <location>
        <begin position="1"/>
        <end position="327"/>
    </location>
</feature>
<dbReference type="InterPro" id="IPR016039">
    <property type="entry name" value="Thiolase-like"/>
</dbReference>
<dbReference type="InterPro" id="IPR020843">
    <property type="entry name" value="ER"/>
</dbReference>
<evidence type="ECO:0000313" key="3">
    <source>
        <dbReference type="Proteomes" id="UP001152759"/>
    </source>
</evidence>
<organism evidence="2 3">
    <name type="scientific">Bemisia tabaci</name>
    <name type="common">Sweetpotato whitefly</name>
    <name type="synonym">Aleurodes tabaci</name>
    <dbReference type="NCBI Taxonomy" id="7038"/>
    <lineage>
        <taxon>Eukaryota</taxon>
        <taxon>Metazoa</taxon>
        <taxon>Ecdysozoa</taxon>
        <taxon>Arthropoda</taxon>
        <taxon>Hexapoda</taxon>
        <taxon>Insecta</taxon>
        <taxon>Pterygota</taxon>
        <taxon>Neoptera</taxon>
        <taxon>Paraneoptera</taxon>
        <taxon>Hemiptera</taxon>
        <taxon>Sternorrhyncha</taxon>
        <taxon>Aleyrodoidea</taxon>
        <taxon>Aleyrodidae</taxon>
        <taxon>Aleyrodinae</taxon>
        <taxon>Bemisia</taxon>
    </lineage>
</organism>
<dbReference type="Pfam" id="PF16197">
    <property type="entry name" value="KAsynt_C_assoc"/>
    <property type="match status" value="1"/>
</dbReference>